<keyword evidence="2" id="KW-1185">Reference proteome</keyword>
<dbReference type="RefSeq" id="WP_193993925.1">
    <property type="nucleotide sequence ID" value="NZ_JADEXP010000132.1"/>
</dbReference>
<protein>
    <submittedName>
        <fullName evidence="1">Uncharacterized protein</fullName>
    </submittedName>
</protein>
<organism evidence="1 2">
    <name type="scientific">Leptolyngbya cf. ectocarpi LEGE 11479</name>
    <dbReference type="NCBI Taxonomy" id="1828722"/>
    <lineage>
        <taxon>Bacteria</taxon>
        <taxon>Bacillati</taxon>
        <taxon>Cyanobacteriota</taxon>
        <taxon>Cyanophyceae</taxon>
        <taxon>Leptolyngbyales</taxon>
        <taxon>Leptolyngbyaceae</taxon>
        <taxon>Leptolyngbya group</taxon>
        <taxon>Leptolyngbya</taxon>
    </lineage>
</organism>
<dbReference type="Proteomes" id="UP000615026">
    <property type="component" value="Unassembled WGS sequence"/>
</dbReference>
<dbReference type="GO" id="GO:0015979">
    <property type="term" value="P:photosynthesis"/>
    <property type="evidence" value="ECO:0007669"/>
    <property type="project" value="InterPro"/>
</dbReference>
<dbReference type="SUPFAM" id="SSF46458">
    <property type="entry name" value="Globin-like"/>
    <property type="match status" value="1"/>
</dbReference>
<proteinExistence type="predicted"/>
<dbReference type="InterPro" id="IPR009050">
    <property type="entry name" value="Globin-like_sf"/>
</dbReference>
<dbReference type="InterPro" id="IPR012128">
    <property type="entry name" value="Phycobilisome_asu/bsu"/>
</dbReference>
<dbReference type="AlphaFoldDB" id="A0A929F711"/>
<comment type="caution">
    <text evidence="1">The sequence shown here is derived from an EMBL/GenBank/DDBJ whole genome shotgun (WGS) entry which is preliminary data.</text>
</comment>
<dbReference type="GO" id="GO:0030089">
    <property type="term" value="C:phycobilisome"/>
    <property type="evidence" value="ECO:0007669"/>
    <property type="project" value="InterPro"/>
</dbReference>
<name>A0A929F711_LEPEC</name>
<accession>A0A929F711</accession>
<dbReference type="Pfam" id="PF00502">
    <property type="entry name" value="Phycobilisome"/>
    <property type="match status" value="1"/>
</dbReference>
<evidence type="ECO:0000313" key="2">
    <source>
        <dbReference type="Proteomes" id="UP000615026"/>
    </source>
</evidence>
<evidence type="ECO:0000313" key="1">
    <source>
        <dbReference type="EMBL" id="MBE9067971.1"/>
    </source>
</evidence>
<reference evidence="1" key="1">
    <citation type="submission" date="2020-10" db="EMBL/GenBank/DDBJ databases">
        <authorList>
            <person name="Castelo-Branco R."/>
            <person name="Eusebio N."/>
            <person name="Adriana R."/>
            <person name="Vieira A."/>
            <person name="Brugerolle De Fraissinette N."/>
            <person name="Rezende De Castro R."/>
            <person name="Schneider M.P."/>
            <person name="Vasconcelos V."/>
            <person name="Leao P.N."/>
        </authorList>
    </citation>
    <scope>NUCLEOTIDE SEQUENCE</scope>
    <source>
        <strain evidence="1">LEGE 11479</strain>
    </source>
</reference>
<dbReference type="EMBL" id="JADEXP010000132">
    <property type="protein sequence ID" value="MBE9067971.1"/>
    <property type="molecule type" value="Genomic_DNA"/>
</dbReference>
<gene>
    <name evidence="1" type="ORF">IQ260_15055</name>
</gene>
<sequence>MSKMPASNGSSDLLLSSTEQLFSIWSARYLSESCKTASAYALESAASLQGRQRTVEGLRSDLVKDSCKRAALRTKDLYTHHQNLNLKETAELAQCANLIYPVLLDFYRTHEPMIAFSQSAETSVEKSSLPMFAIPEIHALGNLIEPLLSEFQSDDVRSTNWQTRSFLTTELNLSGQLLLEFLSPAEQILLNPYFAFLEEYVAIPWQRVCLAAVDHSLISPHFKLVERMLPKVSEISMTVYSQGCRRFGDYYNRRGQLDNPGVKHSSLRDLDMFQAYLWLCVLQGDLEAIEQELFVLCDLVYRGIGIPWDIALQATIMLGTEIMKKLDSSEQKLLDPYVYGLMRVFAAGC</sequence>